<gene>
    <name evidence="2" type="ORF">HPP92_004133</name>
</gene>
<dbReference type="PANTHER" id="PTHR47357:SF1">
    <property type="entry name" value="SPINDLE POLE BODY COMPONENT 110"/>
    <property type="match status" value="1"/>
</dbReference>
<accession>A0A835SD90</accession>
<dbReference type="Proteomes" id="UP000639772">
    <property type="component" value="Chromosome 1"/>
</dbReference>
<evidence type="ECO:0000256" key="1">
    <source>
        <dbReference type="SAM" id="Coils"/>
    </source>
</evidence>
<sequence>MELAEKSRQLHILERRVIETETKLREKEKEVLDKDEEKREAIRQLCLLIEYHWENSNHLVKYLSSVQRRP</sequence>
<keyword evidence="1" id="KW-0175">Coiled coil</keyword>
<dbReference type="GO" id="GO:0005856">
    <property type="term" value="C:cytoskeleton"/>
    <property type="evidence" value="ECO:0007669"/>
    <property type="project" value="TreeGrafter"/>
</dbReference>
<dbReference type="EMBL" id="JADCNM010000001">
    <property type="protein sequence ID" value="KAG0504061.1"/>
    <property type="molecule type" value="Genomic_DNA"/>
</dbReference>
<evidence type="ECO:0000313" key="3">
    <source>
        <dbReference type="Proteomes" id="UP000639772"/>
    </source>
</evidence>
<evidence type="ECO:0000313" key="2">
    <source>
        <dbReference type="EMBL" id="KAG0504061.1"/>
    </source>
</evidence>
<dbReference type="PANTHER" id="PTHR47357">
    <property type="entry name" value="COP1-INTERACTIVE PROTEIN 1"/>
    <property type="match status" value="1"/>
</dbReference>
<organism evidence="2 3">
    <name type="scientific">Vanilla planifolia</name>
    <name type="common">Vanilla</name>
    <dbReference type="NCBI Taxonomy" id="51239"/>
    <lineage>
        <taxon>Eukaryota</taxon>
        <taxon>Viridiplantae</taxon>
        <taxon>Streptophyta</taxon>
        <taxon>Embryophyta</taxon>
        <taxon>Tracheophyta</taxon>
        <taxon>Spermatophyta</taxon>
        <taxon>Magnoliopsida</taxon>
        <taxon>Liliopsida</taxon>
        <taxon>Asparagales</taxon>
        <taxon>Orchidaceae</taxon>
        <taxon>Vanilloideae</taxon>
        <taxon>Vanilleae</taxon>
        <taxon>Vanilla</taxon>
    </lineage>
</organism>
<dbReference type="AlphaFoldDB" id="A0A835SD90"/>
<proteinExistence type="predicted"/>
<dbReference type="GO" id="GO:0005200">
    <property type="term" value="F:structural constituent of cytoskeleton"/>
    <property type="evidence" value="ECO:0007669"/>
    <property type="project" value="TreeGrafter"/>
</dbReference>
<reference evidence="2 3" key="1">
    <citation type="journal article" date="2020" name="Nat. Food">
        <title>A phased Vanilla planifolia genome enables genetic improvement of flavour and production.</title>
        <authorList>
            <person name="Hasing T."/>
            <person name="Tang H."/>
            <person name="Brym M."/>
            <person name="Khazi F."/>
            <person name="Huang T."/>
            <person name="Chambers A.H."/>
        </authorList>
    </citation>
    <scope>NUCLEOTIDE SEQUENCE [LARGE SCALE GENOMIC DNA]</scope>
    <source>
        <tissue evidence="2">Leaf</tissue>
    </source>
</reference>
<feature type="coiled-coil region" evidence="1">
    <location>
        <begin position="3"/>
        <end position="45"/>
    </location>
</feature>
<dbReference type="OrthoDB" id="10255522at2759"/>
<comment type="caution">
    <text evidence="2">The sequence shown here is derived from an EMBL/GenBank/DDBJ whole genome shotgun (WGS) entry which is preliminary data.</text>
</comment>
<protein>
    <submittedName>
        <fullName evidence="2">Uncharacterized protein</fullName>
    </submittedName>
</protein>
<name>A0A835SD90_VANPL</name>